<proteinExistence type="predicted"/>
<reference evidence="2 3" key="1">
    <citation type="submission" date="2024-05" db="EMBL/GenBank/DDBJ databases">
        <title>Haplotype-resolved chromosome-level genome assembly of Huyou (Citrus changshanensis).</title>
        <authorList>
            <person name="Miao C."/>
            <person name="Chen W."/>
            <person name="Wu Y."/>
            <person name="Wang L."/>
            <person name="Zhao S."/>
            <person name="Grierson D."/>
            <person name="Xu C."/>
            <person name="Chen K."/>
        </authorList>
    </citation>
    <scope>NUCLEOTIDE SEQUENCE [LARGE SCALE GENOMIC DNA]</scope>
    <source>
        <strain evidence="2">01-14</strain>
        <tissue evidence="2">Leaf</tissue>
    </source>
</reference>
<keyword evidence="1" id="KW-0812">Transmembrane</keyword>
<comment type="caution">
    <text evidence="2">The sequence shown here is derived from an EMBL/GenBank/DDBJ whole genome shotgun (WGS) entry which is preliminary data.</text>
</comment>
<evidence type="ECO:0000313" key="3">
    <source>
        <dbReference type="Proteomes" id="UP001428341"/>
    </source>
</evidence>
<dbReference type="EMBL" id="JBCGBO010000024">
    <property type="protein sequence ID" value="KAK9182377.1"/>
    <property type="molecule type" value="Genomic_DNA"/>
</dbReference>
<evidence type="ECO:0000313" key="2">
    <source>
        <dbReference type="EMBL" id="KAK9182377.1"/>
    </source>
</evidence>
<keyword evidence="1" id="KW-0472">Membrane</keyword>
<organism evidence="2 3">
    <name type="scientific">Citrus x changshan-huyou</name>
    <dbReference type="NCBI Taxonomy" id="2935761"/>
    <lineage>
        <taxon>Eukaryota</taxon>
        <taxon>Viridiplantae</taxon>
        <taxon>Streptophyta</taxon>
        <taxon>Embryophyta</taxon>
        <taxon>Tracheophyta</taxon>
        <taxon>Spermatophyta</taxon>
        <taxon>Magnoliopsida</taxon>
        <taxon>eudicotyledons</taxon>
        <taxon>Gunneridae</taxon>
        <taxon>Pentapetalae</taxon>
        <taxon>rosids</taxon>
        <taxon>malvids</taxon>
        <taxon>Sapindales</taxon>
        <taxon>Rutaceae</taxon>
        <taxon>Aurantioideae</taxon>
        <taxon>Citrus</taxon>
    </lineage>
</organism>
<sequence>MDVLAFSIKGLCLDYFHCLAYFDFFSFSIILTKFICIVGCNSWFFRFFCLSLKKTLMINKFFMEFIKRYLVFMSMYNNNNFFKIISKAIKYMEYKILTLEKSINKGKFIGKALDSLHIISHTFGILNDLR</sequence>
<protein>
    <submittedName>
        <fullName evidence="2">Uncharacterized protein</fullName>
    </submittedName>
</protein>
<feature type="transmembrane region" description="Helical" evidence="1">
    <location>
        <begin position="24"/>
        <end position="48"/>
    </location>
</feature>
<keyword evidence="1" id="KW-1133">Transmembrane helix</keyword>
<evidence type="ECO:0000256" key="1">
    <source>
        <dbReference type="SAM" id="Phobius"/>
    </source>
</evidence>
<dbReference type="AlphaFoldDB" id="A0AAP0QGR4"/>
<name>A0AAP0QGR4_9ROSI</name>
<gene>
    <name evidence="2" type="ORF">WN944_025521</name>
</gene>
<dbReference type="Proteomes" id="UP001428341">
    <property type="component" value="Unassembled WGS sequence"/>
</dbReference>
<accession>A0AAP0QGR4</accession>
<keyword evidence="3" id="KW-1185">Reference proteome</keyword>